<dbReference type="InterPro" id="IPR011051">
    <property type="entry name" value="RmlC_Cupin_sf"/>
</dbReference>
<dbReference type="Pfam" id="PF07883">
    <property type="entry name" value="Cupin_2"/>
    <property type="match status" value="1"/>
</dbReference>
<comment type="caution">
    <text evidence="2">The sequence shown here is derived from an EMBL/GenBank/DDBJ whole genome shotgun (WGS) entry which is preliminary data.</text>
</comment>
<name>A0ABV9MK99_9MICC</name>
<evidence type="ECO:0000259" key="1">
    <source>
        <dbReference type="Pfam" id="PF07883"/>
    </source>
</evidence>
<organism evidence="2 3">
    <name type="scientific">Glutamicibacter bergerei</name>
    <dbReference type="NCBI Taxonomy" id="256702"/>
    <lineage>
        <taxon>Bacteria</taxon>
        <taxon>Bacillati</taxon>
        <taxon>Actinomycetota</taxon>
        <taxon>Actinomycetes</taxon>
        <taxon>Micrococcales</taxon>
        <taxon>Micrococcaceae</taxon>
        <taxon>Glutamicibacter</taxon>
    </lineage>
</organism>
<dbReference type="InterPro" id="IPR014710">
    <property type="entry name" value="RmlC-like_jellyroll"/>
</dbReference>
<evidence type="ECO:0000313" key="2">
    <source>
        <dbReference type="EMBL" id="MFC4715601.1"/>
    </source>
</evidence>
<keyword evidence="3" id="KW-1185">Reference proteome</keyword>
<dbReference type="InterPro" id="IPR013096">
    <property type="entry name" value="Cupin_2"/>
</dbReference>
<dbReference type="PANTHER" id="PTHR37694">
    <property type="entry name" value="SLR8022 PROTEIN"/>
    <property type="match status" value="1"/>
</dbReference>
<dbReference type="Proteomes" id="UP001595884">
    <property type="component" value="Unassembled WGS sequence"/>
</dbReference>
<sequence>ARRHARESGCWFQVVTLLFLKSRLTQSLILDPDSNRRPSLEPPHRLIVEAPMKKFSLTALARTQIRQAIVAPAGRSASTVFGGHEHTMRQTVIGIKASVTLQEHENPGEATVMVLSGRITLTSNGDSWEARTGDLLLMPAGRSQLSAIEDSAVLLSVAKLGRPGVSELESDLT</sequence>
<accession>A0ABV9MK99</accession>
<feature type="non-terminal residue" evidence="2">
    <location>
        <position position="1"/>
    </location>
</feature>
<protein>
    <submittedName>
        <fullName evidence="2">Cupin domain-containing protein</fullName>
    </submittedName>
</protein>
<proteinExistence type="predicted"/>
<dbReference type="RefSeq" id="WP_382411882.1">
    <property type="nucleotide sequence ID" value="NZ_JBHSHE010000022.1"/>
</dbReference>
<dbReference type="EMBL" id="JBHSHE010000022">
    <property type="protein sequence ID" value="MFC4715601.1"/>
    <property type="molecule type" value="Genomic_DNA"/>
</dbReference>
<gene>
    <name evidence="2" type="ORF">ACFO7V_05550</name>
</gene>
<dbReference type="SUPFAM" id="SSF51182">
    <property type="entry name" value="RmlC-like cupins"/>
    <property type="match status" value="1"/>
</dbReference>
<feature type="domain" description="Cupin type-2" evidence="1">
    <location>
        <begin position="101"/>
        <end position="142"/>
    </location>
</feature>
<dbReference type="Gene3D" id="2.60.120.10">
    <property type="entry name" value="Jelly Rolls"/>
    <property type="match status" value="1"/>
</dbReference>
<evidence type="ECO:0000313" key="3">
    <source>
        <dbReference type="Proteomes" id="UP001595884"/>
    </source>
</evidence>
<dbReference type="PANTHER" id="PTHR37694:SF1">
    <property type="entry name" value="SLR8022 PROTEIN"/>
    <property type="match status" value="1"/>
</dbReference>
<reference evidence="3" key="1">
    <citation type="journal article" date="2019" name="Int. J. Syst. Evol. Microbiol.">
        <title>The Global Catalogue of Microorganisms (GCM) 10K type strain sequencing project: providing services to taxonomists for standard genome sequencing and annotation.</title>
        <authorList>
            <consortium name="The Broad Institute Genomics Platform"/>
            <consortium name="The Broad Institute Genome Sequencing Center for Infectious Disease"/>
            <person name="Wu L."/>
            <person name="Ma J."/>
        </authorList>
    </citation>
    <scope>NUCLEOTIDE SEQUENCE [LARGE SCALE GENOMIC DNA]</scope>
    <source>
        <strain evidence="3">CGMCC 1.12849</strain>
    </source>
</reference>